<feature type="region of interest" description="Disordered" evidence="11">
    <location>
        <begin position="1"/>
        <end position="62"/>
    </location>
</feature>
<keyword evidence="3" id="KW-0813">Transport</keyword>
<dbReference type="GO" id="GO:0006122">
    <property type="term" value="P:mitochondrial electron transport, ubiquinol to cytochrome c"/>
    <property type="evidence" value="ECO:0007669"/>
    <property type="project" value="InterPro"/>
</dbReference>
<keyword evidence="14" id="KW-1185">Reference proteome</keyword>
<evidence type="ECO:0000313" key="14">
    <source>
        <dbReference type="Proteomes" id="UP000478008"/>
    </source>
</evidence>
<keyword evidence="8" id="KW-0472">Membrane</keyword>
<dbReference type="GO" id="GO:0005743">
    <property type="term" value="C:mitochondrial inner membrane"/>
    <property type="evidence" value="ECO:0007669"/>
    <property type="project" value="UniProtKB-SubCell"/>
</dbReference>
<dbReference type="SUPFAM" id="SSF81531">
    <property type="entry name" value="Non-heme 11 kDa protein of cytochrome bc1 complex (Ubiquinol-cytochrome c reductase)"/>
    <property type="match status" value="1"/>
</dbReference>
<evidence type="ECO:0000256" key="6">
    <source>
        <dbReference type="ARBA" id="ARBA00022982"/>
    </source>
</evidence>
<accession>A0A7D9CWV3</accession>
<keyword evidence="4" id="KW-0679">Respiratory chain</keyword>
<name>A0A7D9CWV3_DEKBR</name>
<dbReference type="Gene3D" id="1.10.287.20">
    <property type="entry name" value="Ubiquinol-cytochrome C reductase hinge domain"/>
    <property type="match status" value="1"/>
</dbReference>
<feature type="compositionally biased region" description="Acidic residues" evidence="11">
    <location>
        <begin position="19"/>
        <end position="28"/>
    </location>
</feature>
<dbReference type="Proteomes" id="UP000478008">
    <property type="component" value="Unassembled WGS sequence"/>
</dbReference>
<evidence type="ECO:0000256" key="5">
    <source>
        <dbReference type="ARBA" id="ARBA00022792"/>
    </source>
</evidence>
<feature type="domain" description="Ubiquinol-cytochrome C reductase hinge" evidence="12">
    <location>
        <begin position="57"/>
        <end position="128"/>
    </location>
</feature>
<evidence type="ECO:0000256" key="3">
    <source>
        <dbReference type="ARBA" id="ARBA00022448"/>
    </source>
</evidence>
<dbReference type="InterPro" id="IPR023184">
    <property type="entry name" value="Ubol_cytC_Rdtase_hinge_dom"/>
</dbReference>
<organism evidence="13 14">
    <name type="scientific">Dekkera bruxellensis</name>
    <name type="common">Brettanomyces custersii</name>
    <dbReference type="NCBI Taxonomy" id="5007"/>
    <lineage>
        <taxon>Eukaryota</taxon>
        <taxon>Fungi</taxon>
        <taxon>Dikarya</taxon>
        <taxon>Ascomycota</taxon>
        <taxon>Saccharomycotina</taxon>
        <taxon>Pichiomycetes</taxon>
        <taxon>Pichiales</taxon>
        <taxon>Pichiaceae</taxon>
        <taxon>Brettanomyces</taxon>
    </lineage>
</organism>
<evidence type="ECO:0000256" key="1">
    <source>
        <dbReference type="ARBA" id="ARBA00004137"/>
    </source>
</evidence>
<feature type="compositionally biased region" description="Acidic residues" evidence="11">
    <location>
        <begin position="35"/>
        <end position="57"/>
    </location>
</feature>
<protein>
    <recommendedName>
        <fullName evidence="9">Cytochrome b-c1 complex subunit 6, mitochondrial</fullName>
    </recommendedName>
    <alternativeName>
        <fullName evidence="10">Complex III subunit 6</fullName>
    </alternativeName>
</protein>
<dbReference type="Pfam" id="PF02320">
    <property type="entry name" value="UCR_hinge"/>
    <property type="match status" value="1"/>
</dbReference>
<gene>
    <name evidence="13" type="primary">QCR6</name>
    <name evidence="13" type="ORF">DEBR0S2_13432G</name>
</gene>
<evidence type="ECO:0000259" key="12">
    <source>
        <dbReference type="Pfam" id="PF02320"/>
    </source>
</evidence>
<proteinExistence type="inferred from homology"/>
<dbReference type="InterPro" id="IPR003422">
    <property type="entry name" value="Cyt_b-c1_6"/>
</dbReference>
<comment type="similarity">
    <text evidence="2">Belongs to the UQCRH/QCR6 family.</text>
</comment>
<evidence type="ECO:0000256" key="10">
    <source>
        <dbReference type="ARBA" id="ARBA00044246"/>
    </source>
</evidence>
<evidence type="ECO:0000256" key="4">
    <source>
        <dbReference type="ARBA" id="ARBA00022660"/>
    </source>
</evidence>
<reference evidence="13 14" key="1">
    <citation type="submission" date="2019-07" db="EMBL/GenBank/DDBJ databases">
        <authorList>
            <person name="Friedrich A."/>
            <person name="Schacherer J."/>
        </authorList>
    </citation>
    <scope>NUCLEOTIDE SEQUENCE [LARGE SCALE GENOMIC DNA]</scope>
</reference>
<dbReference type="AlphaFoldDB" id="A0A7D9CWV3"/>
<evidence type="ECO:0000256" key="9">
    <source>
        <dbReference type="ARBA" id="ARBA00044155"/>
    </source>
</evidence>
<evidence type="ECO:0000313" key="13">
    <source>
        <dbReference type="EMBL" id="VUG17671.1"/>
    </source>
</evidence>
<evidence type="ECO:0000256" key="8">
    <source>
        <dbReference type="ARBA" id="ARBA00023136"/>
    </source>
</evidence>
<evidence type="ECO:0000256" key="7">
    <source>
        <dbReference type="ARBA" id="ARBA00023128"/>
    </source>
</evidence>
<dbReference type="PANTHER" id="PTHR15336">
    <property type="entry name" value="UBIQUINOL-CYTOCHROME C REDUCTASE COMPLEX 7.8 KDA PROTEIN"/>
    <property type="match status" value="1"/>
</dbReference>
<comment type="subcellular location">
    <subcellularLocation>
        <location evidence="1">Mitochondrion inner membrane</location>
        <topology evidence="1">Peripheral membrane protein</topology>
        <orientation evidence="1">Intermembrane side</orientation>
    </subcellularLocation>
</comment>
<keyword evidence="7" id="KW-0496">Mitochondrion</keyword>
<dbReference type="InterPro" id="IPR036811">
    <property type="entry name" value="Ubol_cytC_Rdtase_hinge_dom_sf"/>
</dbReference>
<dbReference type="FunFam" id="1.10.287.20:FF:000003">
    <property type="entry name" value="Cytochrome b-c1 complex subunit 6"/>
    <property type="match status" value="1"/>
</dbReference>
<keyword evidence="5" id="KW-0999">Mitochondrion inner membrane</keyword>
<dbReference type="PANTHER" id="PTHR15336:SF0">
    <property type="entry name" value="CYTOCHROME B-C1 COMPLEX SUBUNIT 6, MITOCHONDRIAL"/>
    <property type="match status" value="1"/>
</dbReference>
<keyword evidence="6" id="KW-0249">Electron transport</keyword>
<evidence type="ECO:0000256" key="2">
    <source>
        <dbReference type="ARBA" id="ARBA00006498"/>
    </source>
</evidence>
<evidence type="ECO:0000256" key="11">
    <source>
        <dbReference type="SAM" id="MobiDB-lite"/>
    </source>
</evidence>
<sequence>MSLIRDFIEAMAPSHAYAEEAEEEEEAVEDVKEGDAEEEEEEDEDDDDDEDEDEAVDPLDALKEECQKTAECAKSVKEFQACTERVTKAEEDPEYANKDYKEDCVEEFFHLQQCVNKCAAPKLFSHLK</sequence>
<dbReference type="EMBL" id="CABFWN010000002">
    <property type="protein sequence ID" value="VUG17671.1"/>
    <property type="molecule type" value="Genomic_DNA"/>
</dbReference>